<accession>A0ACA9RNC7</accession>
<proteinExistence type="predicted"/>
<protein>
    <submittedName>
        <fullName evidence="1">489_t:CDS:1</fullName>
    </submittedName>
</protein>
<reference evidence="1" key="1">
    <citation type="submission" date="2021-06" db="EMBL/GenBank/DDBJ databases">
        <authorList>
            <person name="Kallberg Y."/>
            <person name="Tangrot J."/>
            <person name="Rosling A."/>
        </authorList>
    </citation>
    <scope>NUCLEOTIDE SEQUENCE</scope>
    <source>
        <strain evidence="1">MA461A</strain>
    </source>
</reference>
<dbReference type="Proteomes" id="UP000789920">
    <property type="component" value="Unassembled WGS sequence"/>
</dbReference>
<keyword evidence="2" id="KW-1185">Reference proteome</keyword>
<feature type="non-terminal residue" evidence="1">
    <location>
        <position position="343"/>
    </location>
</feature>
<sequence>KDYSAEQVKYNSLIQRRSRKANLTIPATIADRNNTLLRWPQLYYASTLLFQDINFNMNTGNKLMLDFYQILHVNILGHGNNTLDSLQANSTEQGLSKYRFSLAQAQRDVDADDTYTINPIRKDFHIRAIILQVETSCELSISQAQVPNNSHLLAENVFEDLNDLINNKPNSTPILPPEDDNNRQPLITINTPTTTINLLPTTTINTPTTTINLPPTITINTLSSRPTNFPKIITTEIPTTTTNKPTTSVTTKPSSMKPTSITTTLSTPKINFINTVCDKLGMKKQSIVFHKIKELVSKLTNIQVKELIDKIQKLIEKYREKFIEYIPDEMKQQILYNFDKIMI</sequence>
<name>A0ACA9RNC7_9GLOM</name>
<gene>
    <name evidence="1" type="ORF">RPERSI_LOCUS20600</name>
</gene>
<organism evidence="1 2">
    <name type="scientific">Racocetra persica</name>
    <dbReference type="NCBI Taxonomy" id="160502"/>
    <lineage>
        <taxon>Eukaryota</taxon>
        <taxon>Fungi</taxon>
        <taxon>Fungi incertae sedis</taxon>
        <taxon>Mucoromycota</taxon>
        <taxon>Glomeromycotina</taxon>
        <taxon>Glomeromycetes</taxon>
        <taxon>Diversisporales</taxon>
        <taxon>Gigasporaceae</taxon>
        <taxon>Racocetra</taxon>
    </lineage>
</organism>
<evidence type="ECO:0000313" key="1">
    <source>
        <dbReference type="EMBL" id="CAG8798870.1"/>
    </source>
</evidence>
<feature type="non-terminal residue" evidence="1">
    <location>
        <position position="1"/>
    </location>
</feature>
<comment type="caution">
    <text evidence="1">The sequence shown here is derived from an EMBL/GenBank/DDBJ whole genome shotgun (WGS) entry which is preliminary data.</text>
</comment>
<dbReference type="EMBL" id="CAJVQC010058610">
    <property type="protein sequence ID" value="CAG8798870.1"/>
    <property type="molecule type" value="Genomic_DNA"/>
</dbReference>
<evidence type="ECO:0000313" key="2">
    <source>
        <dbReference type="Proteomes" id="UP000789920"/>
    </source>
</evidence>